<keyword evidence="2" id="KW-0646">Protease inhibitor</keyword>
<dbReference type="GO" id="GO:0005615">
    <property type="term" value="C:extracellular space"/>
    <property type="evidence" value="ECO:0007669"/>
    <property type="project" value="TreeGrafter"/>
</dbReference>
<dbReference type="SUPFAM" id="SSF54403">
    <property type="entry name" value="Cystatin/monellin"/>
    <property type="match status" value="1"/>
</dbReference>
<evidence type="ECO:0000313" key="6">
    <source>
        <dbReference type="Proteomes" id="UP000887116"/>
    </source>
</evidence>
<dbReference type="GO" id="GO:0031982">
    <property type="term" value="C:vesicle"/>
    <property type="evidence" value="ECO:0007669"/>
    <property type="project" value="TreeGrafter"/>
</dbReference>
<keyword evidence="6" id="KW-1185">Reference proteome</keyword>
<protein>
    <submittedName>
        <fullName evidence="5">Cystatin-1</fullName>
    </submittedName>
</protein>
<dbReference type="InterPro" id="IPR000010">
    <property type="entry name" value="Cystatin_dom"/>
</dbReference>
<dbReference type="GO" id="GO:0005737">
    <property type="term" value="C:cytoplasm"/>
    <property type="evidence" value="ECO:0007669"/>
    <property type="project" value="TreeGrafter"/>
</dbReference>
<organism evidence="5 6">
    <name type="scientific">Trichonephila clavata</name>
    <name type="common">Joro spider</name>
    <name type="synonym">Nephila clavata</name>
    <dbReference type="NCBI Taxonomy" id="2740835"/>
    <lineage>
        <taxon>Eukaryota</taxon>
        <taxon>Metazoa</taxon>
        <taxon>Ecdysozoa</taxon>
        <taxon>Arthropoda</taxon>
        <taxon>Chelicerata</taxon>
        <taxon>Arachnida</taxon>
        <taxon>Araneae</taxon>
        <taxon>Araneomorphae</taxon>
        <taxon>Entelegynae</taxon>
        <taxon>Araneoidea</taxon>
        <taxon>Nephilidae</taxon>
        <taxon>Trichonephila</taxon>
    </lineage>
</organism>
<dbReference type="EMBL" id="BMAO01013377">
    <property type="protein sequence ID" value="GFQ88508.1"/>
    <property type="molecule type" value="Genomic_DNA"/>
</dbReference>
<evidence type="ECO:0000256" key="2">
    <source>
        <dbReference type="ARBA" id="ARBA00022690"/>
    </source>
</evidence>
<accession>A0A8X6FTX1</accession>
<dbReference type="PANTHER" id="PTHR46186">
    <property type="entry name" value="CYSTATIN"/>
    <property type="match status" value="1"/>
</dbReference>
<dbReference type="GO" id="GO:0004869">
    <property type="term" value="F:cysteine-type endopeptidase inhibitor activity"/>
    <property type="evidence" value="ECO:0007669"/>
    <property type="project" value="UniProtKB-KW"/>
</dbReference>
<dbReference type="PROSITE" id="PS00287">
    <property type="entry name" value="CYSTATIN"/>
    <property type="match status" value="1"/>
</dbReference>
<evidence type="ECO:0000313" key="5">
    <source>
        <dbReference type="EMBL" id="GFQ88508.1"/>
    </source>
</evidence>
<dbReference type="Gene3D" id="3.10.450.10">
    <property type="match status" value="1"/>
</dbReference>
<proteinExistence type="inferred from homology"/>
<dbReference type="Proteomes" id="UP000887116">
    <property type="component" value="Unassembled WGS sequence"/>
</dbReference>
<dbReference type="OrthoDB" id="10007179at2759"/>
<evidence type="ECO:0000256" key="1">
    <source>
        <dbReference type="ARBA" id="ARBA00009403"/>
    </source>
</evidence>
<feature type="domain" description="Cystatin" evidence="4">
    <location>
        <begin position="46"/>
        <end position="159"/>
    </location>
</feature>
<dbReference type="InterPro" id="IPR018073">
    <property type="entry name" value="Prot_inh_cystat_CS"/>
</dbReference>
<name>A0A8X6FTX1_TRICU</name>
<comment type="caution">
    <text evidence="5">The sequence shown here is derived from an EMBL/GenBank/DDBJ whole genome shotgun (WGS) entry which is preliminary data.</text>
</comment>
<dbReference type="SMART" id="SM00043">
    <property type="entry name" value="CY"/>
    <property type="match status" value="1"/>
</dbReference>
<evidence type="ECO:0000259" key="4">
    <source>
        <dbReference type="SMART" id="SM00043"/>
    </source>
</evidence>
<dbReference type="PANTHER" id="PTHR46186:SF2">
    <property type="entry name" value="CYSTATIN"/>
    <property type="match status" value="1"/>
</dbReference>
<dbReference type="CDD" id="cd00042">
    <property type="entry name" value="CY"/>
    <property type="match status" value="1"/>
</dbReference>
<keyword evidence="3" id="KW-0789">Thiol protease inhibitor</keyword>
<dbReference type="Pfam" id="PF00031">
    <property type="entry name" value="Cystatin"/>
    <property type="match status" value="1"/>
</dbReference>
<sequence>MTQQDFNKDVNINDIACVWSCIAHLSLAVGVIPLLGPHMLYVSSAGLPGGWTEVEDVNSPEIQKYARMATKNITDSMHSPFHLKMMNITKAEKQVVSGMNYKMEVQIGPTECRRNGNYTDQEIEDCPLQKCDNPLVCTFVVWVQPWRTNPVQSTRSSCAVGDTFC</sequence>
<evidence type="ECO:0000256" key="3">
    <source>
        <dbReference type="ARBA" id="ARBA00022704"/>
    </source>
</evidence>
<dbReference type="AlphaFoldDB" id="A0A8X6FTX1"/>
<comment type="similarity">
    <text evidence="1">Belongs to the cystatin family.</text>
</comment>
<dbReference type="InterPro" id="IPR046350">
    <property type="entry name" value="Cystatin_sf"/>
</dbReference>
<gene>
    <name evidence="5" type="primary">NCL1_41911</name>
    <name evidence="5" type="ORF">TNCT_536191</name>
</gene>
<reference evidence="5" key="1">
    <citation type="submission" date="2020-07" db="EMBL/GenBank/DDBJ databases">
        <title>Multicomponent nature underlies the extraordinary mechanical properties of spider dragline silk.</title>
        <authorList>
            <person name="Kono N."/>
            <person name="Nakamura H."/>
            <person name="Mori M."/>
            <person name="Yoshida Y."/>
            <person name="Ohtoshi R."/>
            <person name="Malay A.D."/>
            <person name="Moran D.A.P."/>
            <person name="Tomita M."/>
            <person name="Numata K."/>
            <person name="Arakawa K."/>
        </authorList>
    </citation>
    <scope>NUCLEOTIDE SEQUENCE</scope>
</reference>